<accession>A0ABQ0X3Z6</accession>
<dbReference type="EMBL" id="BJZK01000016">
    <property type="protein sequence ID" value="GEO72228.1"/>
    <property type="molecule type" value="Genomic_DNA"/>
</dbReference>
<comment type="caution">
    <text evidence="1">The sequence shown here is derived from an EMBL/GenBank/DDBJ whole genome shotgun (WGS) entry which is preliminary data.</text>
</comment>
<proteinExistence type="predicted"/>
<evidence type="ECO:0000313" key="2">
    <source>
        <dbReference type="Proteomes" id="UP000321794"/>
    </source>
</evidence>
<name>A0ABQ0X3Z6_9LACO</name>
<evidence type="ECO:0000313" key="1">
    <source>
        <dbReference type="EMBL" id="GEO72228.1"/>
    </source>
</evidence>
<protein>
    <submittedName>
        <fullName evidence="1">Uncharacterized protein</fullName>
    </submittedName>
</protein>
<gene>
    <name evidence="1" type="ORF">LZY01_13960</name>
</gene>
<keyword evidence="2" id="KW-1185">Reference proteome</keyword>
<dbReference type="Proteomes" id="UP000321794">
    <property type="component" value="Unassembled WGS sequence"/>
</dbReference>
<dbReference type="RefSeq" id="WP_057734513.1">
    <property type="nucleotide sequence ID" value="NZ_BJZK01000016.1"/>
</dbReference>
<reference evidence="1 2" key="1">
    <citation type="submission" date="2019-07" db="EMBL/GenBank/DDBJ databases">
        <title>Whole genome shotgun sequence of Lactobacillus zymae NBRC 107157.</title>
        <authorList>
            <person name="Hosoyama A."/>
            <person name="Uohara A."/>
            <person name="Ohji S."/>
            <person name="Ichikawa N."/>
        </authorList>
    </citation>
    <scope>NUCLEOTIDE SEQUENCE [LARGE SCALE GENOMIC DNA]</scope>
    <source>
        <strain evidence="1 2">NBRC 107157</strain>
    </source>
</reference>
<sequence>MKRIIEYALILTVMLGVLVFTLQGKPASHSTSRILTARTNPDISNYSPDKTYHRGDLVVSSGTVYRVLTKIGPENAQKNLNRLDPHYFQKLKD</sequence>
<organism evidence="1 2">
    <name type="scientific">Levilactobacillus zymae</name>
    <dbReference type="NCBI Taxonomy" id="267363"/>
    <lineage>
        <taxon>Bacteria</taxon>
        <taxon>Bacillati</taxon>
        <taxon>Bacillota</taxon>
        <taxon>Bacilli</taxon>
        <taxon>Lactobacillales</taxon>
        <taxon>Lactobacillaceae</taxon>
        <taxon>Levilactobacillus</taxon>
    </lineage>
</organism>